<feature type="non-terminal residue" evidence="2">
    <location>
        <position position="1"/>
    </location>
</feature>
<evidence type="ECO:0000256" key="1">
    <source>
        <dbReference type="ARBA" id="ARBA00023121"/>
    </source>
</evidence>
<dbReference type="AlphaFoldDB" id="T0ZFZ0"/>
<dbReference type="Gene3D" id="3.40.50.10170">
    <property type="match status" value="1"/>
</dbReference>
<dbReference type="PANTHER" id="PTHR33434:SF2">
    <property type="entry name" value="FATTY ACID-BINDING PROTEIN TM_1468"/>
    <property type="match status" value="1"/>
</dbReference>
<dbReference type="Gene3D" id="3.30.1180.10">
    <property type="match status" value="1"/>
</dbReference>
<dbReference type="NCBIfam" id="TIGR00762">
    <property type="entry name" value="DegV"/>
    <property type="match status" value="1"/>
</dbReference>
<dbReference type="GO" id="GO:0008289">
    <property type="term" value="F:lipid binding"/>
    <property type="evidence" value="ECO:0007669"/>
    <property type="project" value="UniProtKB-KW"/>
</dbReference>
<organism evidence="2">
    <name type="scientific">mine drainage metagenome</name>
    <dbReference type="NCBI Taxonomy" id="410659"/>
    <lineage>
        <taxon>unclassified sequences</taxon>
        <taxon>metagenomes</taxon>
        <taxon>ecological metagenomes</taxon>
    </lineage>
</organism>
<keyword evidence="1" id="KW-0446">Lipid-binding</keyword>
<protein>
    <submittedName>
        <fullName evidence="2">DegV family protein</fullName>
    </submittedName>
</protein>
<sequence>NLRDGVDITSDEFYARLSQPGPIPSSSSPSPGDYLAAFREAPAADILCLTIPARFSTMIRSATLAVEMLKAEQPLRRAEVMDTGTAAGGFTLVAEAAAAACAAGLPLELVAAHTREVARSAHVIAALDTMRFLVRSGRVPALAGLSSDLLHVRPVFSFTAGDVQRLALVRGTRRALRVVAESLRERVAQDLAVRL</sequence>
<dbReference type="InterPro" id="IPR003797">
    <property type="entry name" value="DegV"/>
</dbReference>
<gene>
    <name evidence="2" type="ORF">B1A_21089</name>
</gene>
<dbReference type="InterPro" id="IPR043168">
    <property type="entry name" value="DegV_C"/>
</dbReference>
<dbReference type="InterPro" id="IPR050270">
    <property type="entry name" value="DegV_domain_contain"/>
</dbReference>
<evidence type="ECO:0000313" key="2">
    <source>
        <dbReference type="EMBL" id="EQD28620.1"/>
    </source>
</evidence>
<proteinExistence type="predicted"/>
<dbReference type="SUPFAM" id="SSF82549">
    <property type="entry name" value="DAK1/DegV-like"/>
    <property type="match status" value="1"/>
</dbReference>
<feature type="non-terminal residue" evidence="2">
    <location>
        <position position="195"/>
    </location>
</feature>
<comment type="caution">
    <text evidence="2">The sequence shown here is derived from an EMBL/GenBank/DDBJ whole genome shotgun (WGS) entry which is preliminary data.</text>
</comment>
<reference evidence="2" key="2">
    <citation type="journal article" date="2014" name="ISME J.">
        <title>Microbial stratification in low pH oxic and suboxic macroscopic growths along an acid mine drainage.</title>
        <authorList>
            <person name="Mendez-Garcia C."/>
            <person name="Mesa V."/>
            <person name="Sprenger R.R."/>
            <person name="Richter M."/>
            <person name="Diez M.S."/>
            <person name="Solano J."/>
            <person name="Bargiela R."/>
            <person name="Golyshina O.V."/>
            <person name="Manteca A."/>
            <person name="Ramos J.L."/>
            <person name="Gallego J.R."/>
            <person name="Llorente I."/>
            <person name="Martins Dos Santos V.A."/>
            <person name="Jensen O.N."/>
            <person name="Pelaez A.I."/>
            <person name="Sanchez J."/>
            <person name="Ferrer M."/>
        </authorList>
    </citation>
    <scope>NUCLEOTIDE SEQUENCE</scope>
</reference>
<name>T0ZFZ0_9ZZZZ</name>
<dbReference type="EMBL" id="AUZX01015581">
    <property type="protein sequence ID" value="EQD28620.1"/>
    <property type="molecule type" value="Genomic_DNA"/>
</dbReference>
<dbReference type="PANTHER" id="PTHR33434">
    <property type="entry name" value="DEGV DOMAIN-CONTAINING PROTEIN DR_1986-RELATED"/>
    <property type="match status" value="1"/>
</dbReference>
<dbReference type="Pfam" id="PF02645">
    <property type="entry name" value="DegV"/>
    <property type="match status" value="1"/>
</dbReference>
<reference evidence="2" key="1">
    <citation type="submission" date="2013-08" db="EMBL/GenBank/DDBJ databases">
        <authorList>
            <person name="Mendez C."/>
            <person name="Richter M."/>
            <person name="Ferrer M."/>
            <person name="Sanchez J."/>
        </authorList>
    </citation>
    <scope>NUCLEOTIDE SEQUENCE</scope>
</reference>
<dbReference type="PROSITE" id="PS51482">
    <property type="entry name" value="DEGV"/>
    <property type="match status" value="1"/>
</dbReference>
<accession>T0ZFZ0</accession>